<name>A0A5B7ETH0_PORTR</name>
<organism evidence="1 2">
    <name type="scientific">Portunus trituberculatus</name>
    <name type="common">Swimming crab</name>
    <name type="synonym">Neptunus trituberculatus</name>
    <dbReference type="NCBI Taxonomy" id="210409"/>
    <lineage>
        <taxon>Eukaryota</taxon>
        <taxon>Metazoa</taxon>
        <taxon>Ecdysozoa</taxon>
        <taxon>Arthropoda</taxon>
        <taxon>Crustacea</taxon>
        <taxon>Multicrustacea</taxon>
        <taxon>Malacostraca</taxon>
        <taxon>Eumalacostraca</taxon>
        <taxon>Eucarida</taxon>
        <taxon>Decapoda</taxon>
        <taxon>Pleocyemata</taxon>
        <taxon>Brachyura</taxon>
        <taxon>Eubrachyura</taxon>
        <taxon>Portunoidea</taxon>
        <taxon>Portunidae</taxon>
        <taxon>Portuninae</taxon>
        <taxon>Portunus</taxon>
    </lineage>
</organism>
<keyword evidence="2" id="KW-1185">Reference proteome</keyword>
<reference evidence="1 2" key="1">
    <citation type="submission" date="2019-05" db="EMBL/GenBank/DDBJ databases">
        <title>Another draft genome of Portunus trituberculatus and its Hox gene families provides insights of decapod evolution.</title>
        <authorList>
            <person name="Jeong J.-H."/>
            <person name="Song I."/>
            <person name="Kim S."/>
            <person name="Choi T."/>
            <person name="Kim D."/>
            <person name="Ryu S."/>
            <person name="Kim W."/>
        </authorList>
    </citation>
    <scope>NUCLEOTIDE SEQUENCE [LARGE SCALE GENOMIC DNA]</scope>
    <source>
        <tissue evidence="1">Muscle</tissue>
    </source>
</reference>
<dbReference type="AlphaFoldDB" id="A0A5B7ETH0"/>
<accession>A0A5B7ETH0</accession>
<evidence type="ECO:0000313" key="1">
    <source>
        <dbReference type="EMBL" id="MPC37572.1"/>
    </source>
</evidence>
<comment type="caution">
    <text evidence="1">The sequence shown here is derived from an EMBL/GenBank/DDBJ whole genome shotgun (WGS) entry which is preliminary data.</text>
</comment>
<protein>
    <submittedName>
        <fullName evidence="1">Uncharacterized protein</fullName>
    </submittedName>
</protein>
<gene>
    <name evidence="1" type="ORF">E2C01_031058</name>
</gene>
<proteinExistence type="predicted"/>
<sequence>MSIVSASFELVTMPKRKRDIGRTYLSGNEKRKIKIAKENEAKSLCGAMEKFVVKKMLDLSVSQHKRTEEGLRPCKRNSEVILRVSLPRAVGVRRGLWLLESGEVWDTLLVDLVGGTHRPATSLLCCRGCRRGACSSGRILVGMSCQARSSTLSRRPRYEAGQDDQIRRIGLEQCRDWSPFEYQ</sequence>
<evidence type="ECO:0000313" key="2">
    <source>
        <dbReference type="Proteomes" id="UP000324222"/>
    </source>
</evidence>
<dbReference type="EMBL" id="VSRR010003821">
    <property type="protein sequence ID" value="MPC37572.1"/>
    <property type="molecule type" value="Genomic_DNA"/>
</dbReference>
<dbReference type="Proteomes" id="UP000324222">
    <property type="component" value="Unassembled WGS sequence"/>
</dbReference>